<dbReference type="CDD" id="cd08349">
    <property type="entry name" value="BLMA_like"/>
    <property type="match status" value="1"/>
</dbReference>
<name>A0ABS7S5K2_9MICO</name>
<accession>A0ABS7S5K2</accession>
<dbReference type="Proteomes" id="UP000826651">
    <property type="component" value="Unassembled WGS sequence"/>
</dbReference>
<sequence>MRSEYVIPGLPCRDLDDVLPFYEALGFDVTYRQVRPNPYAAVRRGGIELHFFGVPEFNPEDSMGSVVVIVPDTGALYAAFAAGLRAEYGKVPISGIPRITRPRKKQGTSAGFSVVDPGGNWLRVTATPDEDAQDPTDGGRLGRVVAAAARQADSHGDVDAGVRVLRTGLARHADAPMVEQVPALVYLAELLVRTGDATGARESLALVRAVDLTEAERDLLATDLSTAADLLASELPD</sequence>
<organism evidence="2 3">
    <name type="scientific">Occultella gossypii</name>
    <dbReference type="NCBI Taxonomy" id="2800820"/>
    <lineage>
        <taxon>Bacteria</taxon>
        <taxon>Bacillati</taxon>
        <taxon>Actinomycetota</taxon>
        <taxon>Actinomycetes</taxon>
        <taxon>Micrococcales</taxon>
        <taxon>Ruaniaceae</taxon>
        <taxon>Occultella</taxon>
    </lineage>
</organism>
<evidence type="ECO:0000313" key="3">
    <source>
        <dbReference type="Proteomes" id="UP000826651"/>
    </source>
</evidence>
<reference evidence="2 3" key="1">
    <citation type="submission" date="2021-04" db="EMBL/GenBank/DDBJ databases">
        <title>Ruania sp. nov., isolated from sandy soil of mangrove forest.</title>
        <authorList>
            <person name="Ge X."/>
            <person name="Huang R."/>
            <person name="Liu W."/>
        </authorList>
    </citation>
    <scope>NUCLEOTIDE SEQUENCE [LARGE SCALE GENOMIC DNA]</scope>
    <source>
        <strain evidence="2 3">N2-46</strain>
    </source>
</reference>
<dbReference type="InterPro" id="IPR000335">
    <property type="entry name" value="Bleomycin-R"/>
</dbReference>
<proteinExistence type="predicted"/>
<dbReference type="InterPro" id="IPR029068">
    <property type="entry name" value="Glyas_Bleomycin-R_OHBP_Dase"/>
</dbReference>
<keyword evidence="1" id="KW-0046">Antibiotic resistance</keyword>
<dbReference type="RefSeq" id="WP_223402271.1">
    <property type="nucleotide sequence ID" value="NZ_JAGSHT010000002.1"/>
</dbReference>
<evidence type="ECO:0000256" key="1">
    <source>
        <dbReference type="ARBA" id="ARBA00023251"/>
    </source>
</evidence>
<dbReference type="SUPFAM" id="SSF54593">
    <property type="entry name" value="Glyoxalase/Bleomycin resistance protein/Dihydroxybiphenyl dioxygenase"/>
    <property type="match status" value="1"/>
</dbReference>
<comment type="caution">
    <text evidence="2">The sequence shown here is derived from an EMBL/GenBank/DDBJ whole genome shotgun (WGS) entry which is preliminary data.</text>
</comment>
<gene>
    <name evidence="2" type="ORF">KCQ71_01965</name>
</gene>
<evidence type="ECO:0000313" key="2">
    <source>
        <dbReference type="EMBL" id="MBZ2194904.1"/>
    </source>
</evidence>
<dbReference type="Gene3D" id="3.10.180.10">
    <property type="entry name" value="2,3-Dihydroxybiphenyl 1,2-Dioxygenase, domain 1"/>
    <property type="match status" value="1"/>
</dbReference>
<protein>
    <submittedName>
        <fullName evidence="2">VOC family protein</fullName>
    </submittedName>
</protein>
<keyword evidence="3" id="KW-1185">Reference proteome</keyword>
<dbReference type="EMBL" id="JAGSHT010000002">
    <property type="protein sequence ID" value="MBZ2194904.1"/>
    <property type="molecule type" value="Genomic_DNA"/>
</dbReference>